<dbReference type="InterPro" id="IPR003660">
    <property type="entry name" value="HAMP_dom"/>
</dbReference>
<dbReference type="InterPro" id="IPR050351">
    <property type="entry name" value="BphY/WalK/GraS-like"/>
</dbReference>
<comment type="catalytic activity">
    <reaction evidence="1">
        <text>ATP + protein L-histidine = ADP + protein N-phospho-L-histidine.</text>
        <dbReference type="EC" id="2.7.13.3"/>
    </reaction>
</comment>
<keyword evidence="6" id="KW-0808">Transferase</keyword>
<evidence type="ECO:0000259" key="15">
    <source>
        <dbReference type="PROSITE" id="PS50109"/>
    </source>
</evidence>
<evidence type="ECO:0000256" key="4">
    <source>
        <dbReference type="ARBA" id="ARBA00022475"/>
    </source>
</evidence>
<keyword evidence="7 14" id="KW-0812">Transmembrane</keyword>
<dbReference type="GO" id="GO:0000155">
    <property type="term" value="F:phosphorelay sensor kinase activity"/>
    <property type="evidence" value="ECO:0007669"/>
    <property type="project" value="InterPro"/>
</dbReference>
<evidence type="ECO:0000256" key="11">
    <source>
        <dbReference type="ARBA" id="ARBA00022989"/>
    </source>
</evidence>
<evidence type="ECO:0000256" key="3">
    <source>
        <dbReference type="ARBA" id="ARBA00012438"/>
    </source>
</evidence>
<dbReference type="Gene3D" id="1.10.287.130">
    <property type="match status" value="1"/>
</dbReference>
<keyword evidence="5" id="KW-0597">Phosphoprotein</keyword>
<protein>
    <recommendedName>
        <fullName evidence="3">histidine kinase</fullName>
        <ecNumber evidence="3">2.7.13.3</ecNumber>
    </recommendedName>
</protein>
<keyword evidence="13 14" id="KW-0472">Membrane</keyword>
<dbReference type="InterPro" id="IPR035965">
    <property type="entry name" value="PAS-like_dom_sf"/>
</dbReference>
<evidence type="ECO:0000256" key="8">
    <source>
        <dbReference type="ARBA" id="ARBA00022741"/>
    </source>
</evidence>
<dbReference type="SUPFAM" id="SSF158472">
    <property type="entry name" value="HAMP domain-like"/>
    <property type="match status" value="1"/>
</dbReference>
<dbReference type="Gene3D" id="6.10.340.10">
    <property type="match status" value="1"/>
</dbReference>
<keyword evidence="9 17" id="KW-0418">Kinase</keyword>
<dbReference type="PIRSF" id="PIRSF037532">
    <property type="entry name" value="STHK_NtrY"/>
    <property type="match status" value="1"/>
</dbReference>
<feature type="transmembrane region" description="Helical" evidence="14">
    <location>
        <begin position="315"/>
        <end position="340"/>
    </location>
</feature>
<dbReference type="Pfam" id="PF00512">
    <property type="entry name" value="HisKA"/>
    <property type="match status" value="1"/>
</dbReference>
<dbReference type="Pfam" id="PF19312">
    <property type="entry name" value="NtrY_N"/>
    <property type="match status" value="1"/>
</dbReference>
<feature type="transmembrane region" description="Helical" evidence="14">
    <location>
        <begin position="34"/>
        <end position="55"/>
    </location>
</feature>
<dbReference type="AlphaFoldDB" id="A0A1B4XC05"/>
<evidence type="ECO:0000256" key="10">
    <source>
        <dbReference type="ARBA" id="ARBA00022840"/>
    </source>
</evidence>
<dbReference type="OrthoDB" id="1931120at2"/>
<evidence type="ECO:0000313" key="17">
    <source>
        <dbReference type="EMBL" id="BAV32349.1"/>
    </source>
</evidence>
<organism evidence="17 18">
    <name type="scientific">Sulfuricaulis limicola</name>
    <dbReference type="NCBI Taxonomy" id="1620215"/>
    <lineage>
        <taxon>Bacteria</taxon>
        <taxon>Pseudomonadati</taxon>
        <taxon>Pseudomonadota</taxon>
        <taxon>Gammaproteobacteria</taxon>
        <taxon>Acidiferrobacterales</taxon>
        <taxon>Acidiferrobacteraceae</taxon>
        <taxon>Sulfuricaulis</taxon>
    </lineage>
</organism>
<dbReference type="GO" id="GO:0005524">
    <property type="term" value="F:ATP binding"/>
    <property type="evidence" value="ECO:0007669"/>
    <property type="project" value="UniProtKB-KW"/>
</dbReference>
<dbReference type="EMBL" id="AP014879">
    <property type="protein sequence ID" value="BAV32349.1"/>
    <property type="molecule type" value="Genomic_DNA"/>
</dbReference>
<accession>A0A1B4XC05</accession>
<dbReference type="Pfam" id="PF02518">
    <property type="entry name" value="HATPase_c"/>
    <property type="match status" value="1"/>
</dbReference>
<dbReference type="SUPFAM" id="SSF55785">
    <property type="entry name" value="PYP-like sensor domain (PAS domain)"/>
    <property type="match status" value="1"/>
</dbReference>
<evidence type="ECO:0000256" key="5">
    <source>
        <dbReference type="ARBA" id="ARBA00022553"/>
    </source>
</evidence>
<dbReference type="SMART" id="SM00304">
    <property type="entry name" value="HAMP"/>
    <property type="match status" value="1"/>
</dbReference>
<dbReference type="InterPro" id="IPR003661">
    <property type="entry name" value="HisK_dim/P_dom"/>
</dbReference>
<dbReference type="PROSITE" id="PS50109">
    <property type="entry name" value="HIS_KIN"/>
    <property type="match status" value="1"/>
</dbReference>
<dbReference type="InterPro" id="IPR005467">
    <property type="entry name" value="His_kinase_dom"/>
</dbReference>
<dbReference type="GO" id="GO:0030295">
    <property type="term" value="F:protein kinase activator activity"/>
    <property type="evidence" value="ECO:0007669"/>
    <property type="project" value="TreeGrafter"/>
</dbReference>
<feature type="domain" description="HAMP" evidence="16">
    <location>
        <begin position="341"/>
        <end position="393"/>
    </location>
</feature>
<sequence length="792" mass="88052">MEHVESRPLKSETGTARLRTEGRNRTVTRYVTGFTPLAVLSLLLIAAFIMMNAAAQNSALFGRLYSVLLLVNILGAVLLIALILLNLFHFAEQYRARVVGTRLTLRLLVMFVVLAVVPVSVVFYFSIQALNRGIDNWFDVRIERALDDALLLGRTALDAQRQDLVKTAQEIAVELETLPLRQKISADPSELSLLNALREQYNITELTLFTQDRQILASSSEANLEAGTLVPDRPSDSVMAQVRQGLTWSNLDAIGKAGLRLRVVVPVHARDVGAPLRILQVLQALPPRYAKLGESVQSAFAEYEKLVYLRGPLKFGFTLTLSLIALLTLLIAVWAAIFFARRLATPIRELAEATHAVAQGDYQKQIPVTSHDELGILVESFNDMTRRIHRAQLQSKRSQQEAEIQRAYLETVLGHLSSGVLTFNQHLLLRTHNPAAAQILGADLRAGERKPLAWLAENYPALQPLIEAVEQAANAGQDEWQVQIELSVNNHRRTLMLRGTSLPSWREKRGAYVVVFDDITTLIQAQREAAWGEVARRMAHEIKNPLTPIQLSAERIRHKYLRQVPEEERDTLERATRTIIEQVDSLKTMVNDFSEYARSAQMQSRPVDLNDLIRDVVELYKNTRGGAGVVPLHRGTRTGKGKTSRAVTTKLDLGDQLPRILADPGRLRQVLHNLLLNARDALTNTPRPVIRLGTRVAGENNHRFVELTVQDNGPGFPDALLARLYEPYVTHKEKGTGLGLAIVKRIVEEHGGTIRAYNLKEGGACVIIRLPAGTAAAESPPVSQTARGETQA</sequence>
<name>A0A1B4XC05_9GAMM</name>
<dbReference type="Gene3D" id="3.30.565.10">
    <property type="entry name" value="Histidine kinase-like ATPase, C-terminal domain"/>
    <property type="match status" value="1"/>
</dbReference>
<dbReference type="GO" id="GO:0000156">
    <property type="term" value="F:phosphorelay response regulator activity"/>
    <property type="evidence" value="ECO:0007669"/>
    <property type="project" value="TreeGrafter"/>
</dbReference>
<comment type="subcellular location">
    <subcellularLocation>
        <location evidence="2">Cell membrane</location>
        <topology evidence="2">Multi-pass membrane protein</topology>
    </subcellularLocation>
</comment>
<dbReference type="GO" id="GO:0007234">
    <property type="term" value="P:osmosensory signaling via phosphorelay pathway"/>
    <property type="evidence" value="ECO:0007669"/>
    <property type="project" value="TreeGrafter"/>
</dbReference>
<evidence type="ECO:0000256" key="12">
    <source>
        <dbReference type="ARBA" id="ARBA00023012"/>
    </source>
</evidence>
<keyword evidence="10" id="KW-0067">ATP-binding</keyword>
<evidence type="ECO:0000256" key="2">
    <source>
        <dbReference type="ARBA" id="ARBA00004651"/>
    </source>
</evidence>
<dbReference type="SMART" id="SM00387">
    <property type="entry name" value="HATPase_c"/>
    <property type="match status" value="1"/>
</dbReference>
<dbReference type="CDD" id="cd06225">
    <property type="entry name" value="HAMP"/>
    <property type="match status" value="1"/>
</dbReference>
<dbReference type="InterPro" id="IPR036097">
    <property type="entry name" value="HisK_dim/P_sf"/>
</dbReference>
<dbReference type="SUPFAM" id="SSF47384">
    <property type="entry name" value="Homodimeric domain of signal transducing histidine kinase"/>
    <property type="match status" value="1"/>
</dbReference>
<evidence type="ECO:0000256" key="7">
    <source>
        <dbReference type="ARBA" id="ARBA00022692"/>
    </source>
</evidence>
<evidence type="ECO:0000256" key="1">
    <source>
        <dbReference type="ARBA" id="ARBA00000085"/>
    </source>
</evidence>
<dbReference type="FunFam" id="1.10.287.130:FF:000107">
    <property type="entry name" value="Sensor histidine kinase YycG"/>
    <property type="match status" value="1"/>
</dbReference>
<keyword evidence="18" id="KW-1185">Reference proteome</keyword>
<dbReference type="GO" id="GO:0005886">
    <property type="term" value="C:plasma membrane"/>
    <property type="evidence" value="ECO:0007669"/>
    <property type="project" value="UniProtKB-SubCell"/>
</dbReference>
<dbReference type="PANTHER" id="PTHR42878">
    <property type="entry name" value="TWO-COMPONENT HISTIDINE KINASE"/>
    <property type="match status" value="1"/>
</dbReference>
<reference evidence="17 18" key="1">
    <citation type="submission" date="2015-05" db="EMBL/GenBank/DDBJ databases">
        <title>Complete genome sequence of a sulfur-oxidizing gammaproteobacterium strain HA5.</title>
        <authorList>
            <person name="Miura A."/>
            <person name="Kojima H."/>
            <person name="Fukui M."/>
        </authorList>
    </citation>
    <scope>NUCLEOTIDE SEQUENCE [LARGE SCALE GENOMIC DNA]</scope>
    <source>
        <strain evidence="17 18">HA5</strain>
    </source>
</reference>
<dbReference type="SUPFAM" id="SSF55874">
    <property type="entry name" value="ATPase domain of HSP90 chaperone/DNA topoisomerase II/histidine kinase"/>
    <property type="match status" value="1"/>
</dbReference>
<dbReference type="InterPro" id="IPR017232">
    <property type="entry name" value="NtrY"/>
</dbReference>
<proteinExistence type="predicted"/>
<keyword evidence="8" id="KW-0547">Nucleotide-binding</keyword>
<dbReference type="PRINTS" id="PR00344">
    <property type="entry name" value="BCTRLSENSOR"/>
</dbReference>
<keyword evidence="11 14" id="KW-1133">Transmembrane helix</keyword>
<keyword evidence="12" id="KW-0902">Two-component regulatory system</keyword>
<feature type="transmembrane region" description="Helical" evidence="14">
    <location>
        <begin position="67"/>
        <end position="91"/>
    </location>
</feature>
<dbReference type="EC" id="2.7.13.3" evidence="3"/>
<evidence type="ECO:0000259" key="16">
    <source>
        <dbReference type="PROSITE" id="PS50885"/>
    </source>
</evidence>
<dbReference type="InterPro" id="IPR036890">
    <property type="entry name" value="HATPase_C_sf"/>
</dbReference>
<evidence type="ECO:0000313" key="18">
    <source>
        <dbReference type="Proteomes" id="UP000243180"/>
    </source>
</evidence>
<evidence type="ECO:0000256" key="9">
    <source>
        <dbReference type="ARBA" id="ARBA00022777"/>
    </source>
</evidence>
<evidence type="ECO:0000256" key="6">
    <source>
        <dbReference type="ARBA" id="ARBA00022679"/>
    </source>
</evidence>
<feature type="domain" description="Histidine kinase" evidence="15">
    <location>
        <begin position="537"/>
        <end position="774"/>
    </location>
</feature>
<evidence type="ECO:0000256" key="13">
    <source>
        <dbReference type="ARBA" id="ARBA00023136"/>
    </source>
</evidence>
<dbReference type="Pfam" id="PF00672">
    <property type="entry name" value="HAMP"/>
    <property type="match status" value="1"/>
</dbReference>
<dbReference type="Proteomes" id="UP000243180">
    <property type="component" value="Chromosome"/>
</dbReference>
<dbReference type="Gene3D" id="3.30.450.20">
    <property type="entry name" value="PAS domain"/>
    <property type="match status" value="1"/>
</dbReference>
<keyword evidence="4" id="KW-1003">Cell membrane</keyword>
<dbReference type="PROSITE" id="PS50885">
    <property type="entry name" value="HAMP"/>
    <property type="match status" value="1"/>
</dbReference>
<dbReference type="InterPro" id="IPR045671">
    <property type="entry name" value="NtrY-like_N"/>
</dbReference>
<dbReference type="InterPro" id="IPR003594">
    <property type="entry name" value="HATPase_dom"/>
</dbReference>
<dbReference type="PANTHER" id="PTHR42878:SF7">
    <property type="entry name" value="SENSOR HISTIDINE KINASE GLRK"/>
    <property type="match status" value="1"/>
</dbReference>
<gene>
    <name evidence="17" type="ORF">SCL_0024</name>
</gene>
<feature type="transmembrane region" description="Helical" evidence="14">
    <location>
        <begin position="103"/>
        <end position="125"/>
    </location>
</feature>
<dbReference type="CDD" id="cd00082">
    <property type="entry name" value="HisKA"/>
    <property type="match status" value="1"/>
</dbReference>
<evidence type="ECO:0000256" key="14">
    <source>
        <dbReference type="SAM" id="Phobius"/>
    </source>
</evidence>
<dbReference type="SMART" id="SM00388">
    <property type="entry name" value="HisKA"/>
    <property type="match status" value="1"/>
</dbReference>
<dbReference type="KEGG" id="slim:SCL_0024"/>
<dbReference type="InParanoid" id="A0A1B4XC05"/>
<dbReference type="InterPro" id="IPR004358">
    <property type="entry name" value="Sig_transdc_His_kin-like_C"/>
</dbReference>